<comment type="subcellular location">
    <subcellularLocation>
        <location evidence="1">Membrane</location>
        <topology evidence="1">Multi-pass membrane protein</topology>
    </subcellularLocation>
</comment>
<dbReference type="GO" id="GO:0016020">
    <property type="term" value="C:membrane"/>
    <property type="evidence" value="ECO:0007669"/>
    <property type="project" value="UniProtKB-SubCell"/>
</dbReference>
<keyword evidence="4 6" id="KW-1133">Transmembrane helix</keyword>
<organism evidence="7 8">
    <name type="scientific">Trema orientale</name>
    <name type="common">Charcoal tree</name>
    <name type="synonym">Celtis orientalis</name>
    <dbReference type="NCBI Taxonomy" id="63057"/>
    <lineage>
        <taxon>Eukaryota</taxon>
        <taxon>Viridiplantae</taxon>
        <taxon>Streptophyta</taxon>
        <taxon>Embryophyta</taxon>
        <taxon>Tracheophyta</taxon>
        <taxon>Spermatophyta</taxon>
        <taxon>Magnoliopsida</taxon>
        <taxon>eudicotyledons</taxon>
        <taxon>Gunneridae</taxon>
        <taxon>Pentapetalae</taxon>
        <taxon>rosids</taxon>
        <taxon>fabids</taxon>
        <taxon>Rosales</taxon>
        <taxon>Cannabaceae</taxon>
        <taxon>Trema</taxon>
    </lineage>
</organism>
<name>A0A2P5D0I1_TREOI</name>
<keyword evidence="3 6" id="KW-0812">Transmembrane</keyword>
<evidence type="ECO:0000256" key="6">
    <source>
        <dbReference type="SAM" id="Phobius"/>
    </source>
</evidence>
<dbReference type="EMBL" id="JXTC01000309">
    <property type="protein sequence ID" value="PON66803.1"/>
    <property type="molecule type" value="Genomic_DNA"/>
</dbReference>
<evidence type="ECO:0000313" key="8">
    <source>
        <dbReference type="Proteomes" id="UP000237000"/>
    </source>
</evidence>
<dbReference type="STRING" id="63057.A0A2P5D0I1"/>
<dbReference type="PANTHER" id="PTHR11654">
    <property type="entry name" value="OLIGOPEPTIDE TRANSPORTER-RELATED"/>
    <property type="match status" value="1"/>
</dbReference>
<dbReference type="InterPro" id="IPR000109">
    <property type="entry name" value="POT_fam"/>
</dbReference>
<gene>
    <name evidence="7" type="ORF">TorRG33x02_266610</name>
</gene>
<dbReference type="AlphaFoldDB" id="A0A2P5D0I1"/>
<dbReference type="Gene3D" id="1.20.1250.20">
    <property type="entry name" value="MFS general substrate transporter like domains"/>
    <property type="match status" value="1"/>
</dbReference>
<sequence length="102" mass="11939">MFILENFFGLLTRQYVGWSLGYGLPTVGLAFSILVFLVGTPFYRHRLPSRSPFTKMAKVIVAALRRRKVPLPDDPNELYEFSLEEYVNNKLIRLDHTPFLRY</sequence>
<proteinExistence type="inferred from homology"/>
<accession>A0A2P5D0I1</accession>
<evidence type="ECO:0000256" key="1">
    <source>
        <dbReference type="ARBA" id="ARBA00004141"/>
    </source>
</evidence>
<evidence type="ECO:0000256" key="5">
    <source>
        <dbReference type="ARBA" id="ARBA00023136"/>
    </source>
</evidence>
<comment type="similarity">
    <text evidence="2">Belongs to the major facilitator superfamily. Proton-dependent oligopeptide transporter (POT/PTR) (TC 2.A.17) family.</text>
</comment>
<evidence type="ECO:0000256" key="4">
    <source>
        <dbReference type="ARBA" id="ARBA00022989"/>
    </source>
</evidence>
<dbReference type="Pfam" id="PF00854">
    <property type="entry name" value="PTR2"/>
    <property type="match status" value="1"/>
</dbReference>
<protein>
    <submittedName>
        <fullName evidence="7">Proton-dependent oligopeptide transporter family</fullName>
    </submittedName>
</protein>
<dbReference type="Proteomes" id="UP000237000">
    <property type="component" value="Unassembled WGS sequence"/>
</dbReference>
<reference evidence="8" key="1">
    <citation type="submission" date="2016-06" db="EMBL/GenBank/DDBJ databases">
        <title>Parallel loss of symbiosis genes in relatives of nitrogen-fixing non-legume Parasponia.</title>
        <authorList>
            <person name="Van Velzen R."/>
            <person name="Holmer R."/>
            <person name="Bu F."/>
            <person name="Rutten L."/>
            <person name="Van Zeijl A."/>
            <person name="Liu W."/>
            <person name="Santuari L."/>
            <person name="Cao Q."/>
            <person name="Sharma T."/>
            <person name="Shen D."/>
            <person name="Roswanjaya Y."/>
            <person name="Wardhani T."/>
            <person name="Kalhor M.S."/>
            <person name="Jansen J."/>
            <person name="Van den Hoogen J."/>
            <person name="Gungor B."/>
            <person name="Hartog M."/>
            <person name="Hontelez J."/>
            <person name="Verver J."/>
            <person name="Yang W.-C."/>
            <person name="Schijlen E."/>
            <person name="Repin R."/>
            <person name="Schilthuizen M."/>
            <person name="Schranz E."/>
            <person name="Heidstra R."/>
            <person name="Miyata K."/>
            <person name="Fedorova E."/>
            <person name="Kohlen W."/>
            <person name="Bisseling T."/>
            <person name="Smit S."/>
            <person name="Geurts R."/>
        </authorList>
    </citation>
    <scope>NUCLEOTIDE SEQUENCE [LARGE SCALE GENOMIC DNA]</scope>
    <source>
        <strain evidence="8">cv. RG33-2</strain>
    </source>
</reference>
<feature type="transmembrane region" description="Helical" evidence="6">
    <location>
        <begin position="20"/>
        <end position="43"/>
    </location>
</feature>
<evidence type="ECO:0000313" key="7">
    <source>
        <dbReference type="EMBL" id="PON66803.1"/>
    </source>
</evidence>
<dbReference type="GO" id="GO:0022857">
    <property type="term" value="F:transmembrane transporter activity"/>
    <property type="evidence" value="ECO:0007669"/>
    <property type="project" value="InterPro"/>
</dbReference>
<comment type="caution">
    <text evidence="7">The sequence shown here is derived from an EMBL/GenBank/DDBJ whole genome shotgun (WGS) entry which is preliminary data.</text>
</comment>
<dbReference type="InParanoid" id="A0A2P5D0I1"/>
<evidence type="ECO:0000256" key="3">
    <source>
        <dbReference type="ARBA" id="ARBA00022692"/>
    </source>
</evidence>
<keyword evidence="5 6" id="KW-0472">Membrane</keyword>
<evidence type="ECO:0000256" key="2">
    <source>
        <dbReference type="ARBA" id="ARBA00005982"/>
    </source>
</evidence>
<keyword evidence="8" id="KW-1185">Reference proteome</keyword>
<dbReference type="InterPro" id="IPR036259">
    <property type="entry name" value="MFS_trans_sf"/>
</dbReference>
<dbReference type="OrthoDB" id="8904098at2759"/>